<dbReference type="STRING" id="29170.A0A368GV02"/>
<dbReference type="Gene3D" id="3.60.10.10">
    <property type="entry name" value="Endonuclease/exonuclease/phosphatase"/>
    <property type="match status" value="1"/>
</dbReference>
<dbReference type="InterPro" id="IPR036691">
    <property type="entry name" value="Endo/exonu/phosph_ase_sf"/>
</dbReference>
<reference evidence="1 2" key="1">
    <citation type="submission" date="2014-10" db="EMBL/GenBank/DDBJ databases">
        <title>Draft genome of the hookworm Ancylostoma caninum.</title>
        <authorList>
            <person name="Mitreva M."/>
        </authorList>
    </citation>
    <scope>NUCLEOTIDE SEQUENCE [LARGE SCALE GENOMIC DNA]</scope>
    <source>
        <strain evidence="1 2">Baltimore</strain>
    </source>
</reference>
<organism evidence="1 2">
    <name type="scientific">Ancylostoma caninum</name>
    <name type="common">Dog hookworm</name>
    <dbReference type="NCBI Taxonomy" id="29170"/>
    <lineage>
        <taxon>Eukaryota</taxon>
        <taxon>Metazoa</taxon>
        <taxon>Ecdysozoa</taxon>
        <taxon>Nematoda</taxon>
        <taxon>Chromadorea</taxon>
        <taxon>Rhabditida</taxon>
        <taxon>Rhabditina</taxon>
        <taxon>Rhabditomorpha</taxon>
        <taxon>Strongyloidea</taxon>
        <taxon>Ancylostomatidae</taxon>
        <taxon>Ancylostomatinae</taxon>
        <taxon>Ancylostoma</taxon>
    </lineage>
</organism>
<sequence length="169" mass="19036">MEEIAAIVRKLLDGKSTTVLLGQSSPWPDPSPDEKGAGPRTRRLAQILQEFDNYQLDILGLSEVRWTGSGCFTSANKTILFSGCKIRHKRGVGFVLNKRALEGRKPVSERTITARLSTKDTRITFIQVYVATDNSEEDKKTTSTGFFRTQSMRRHDEISKLSLENSTLW</sequence>
<evidence type="ECO:0000313" key="1">
    <source>
        <dbReference type="EMBL" id="RCN48193.1"/>
    </source>
</evidence>
<name>A0A368GV02_ANCCA</name>
<dbReference type="EMBL" id="JOJR01000050">
    <property type="protein sequence ID" value="RCN48193.1"/>
    <property type="molecule type" value="Genomic_DNA"/>
</dbReference>
<comment type="caution">
    <text evidence="1">The sequence shown here is derived from an EMBL/GenBank/DDBJ whole genome shotgun (WGS) entry which is preliminary data.</text>
</comment>
<gene>
    <name evidence="1" type="ORF">ANCCAN_05738</name>
</gene>
<accession>A0A368GV02</accession>
<dbReference type="SUPFAM" id="SSF56219">
    <property type="entry name" value="DNase I-like"/>
    <property type="match status" value="1"/>
</dbReference>
<dbReference type="OrthoDB" id="10030815at2759"/>
<protein>
    <recommendedName>
        <fullName evidence="3">Endonuclease/exonuclease/phosphatase domain-containing protein</fullName>
    </recommendedName>
</protein>
<evidence type="ECO:0000313" key="2">
    <source>
        <dbReference type="Proteomes" id="UP000252519"/>
    </source>
</evidence>
<proteinExistence type="predicted"/>
<dbReference type="AlphaFoldDB" id="A0A368GV02"/>
<keyword evidence="2" id="KW-1185">Reference proteome</keyword>
<dbReference type="Proteomes" id="UP000252519">
    <property type="component" value="Unassembled WGS sequence"/>
</dbReference>
<evidence type="ECO:0008006" key="3">
    <source>
        <dbReference type="Google" id="ProtNLM"/>
    </source>
</evidence>